<dbReference type="AlphaFoldDB" id="X5H444"/>
<dbReference type="Proteomes" id="UP000023755">
    <property type="component" value="Chromosome"/>
</dbReference>
<dbReference type="EMBL" id="CP007481">
    <property type="protein sequence ID" value="AHX11453.1"/>
    <property type="molecule type" value="Genomic_DNA"/>
</dbReference>
<reference evidence="1 2" key="1">
    <citation type="submission" date="2014-03" db="EMBL/GenBank/DDBJ databases">
        <title>Sequencing and Comparison of Genomes and Transcriptome Profiles of Human Ehrlichiosis Agents.</title>
        <authorList>
            <person name="Lin M."/>
            <person name="Daugherty S.C."/>
            <person name="Nagaraj S."/>
            <person name="Cheng Z."/>
            <person name="Xiong Q."/>
            <person name="Lin F.-Y."/>
            <person name="Sengamalay N."/>
            <person name="Ott S."/>
            <person name="Godinez A."/>
            <person name="Tallon L.J."/>
            <person name="Sadzewicz L."/>
            <person name="Fraser C.M."/>
            <person name="Dunning Hotopp J.C."/>
            <person name="Rikihisa Y."/>
        </authorList>
    </citation>
    <scope>NUCLEOTIDE SEQUENCE [LARGE SCALE GENOMIC DNA]</scope>
    <source>
        <strain evidence="1 2">Oregon</strain>
    </source>
</reference>
<organism evidence="1 2">
    <name type="scientific">Neorickettsia helminthoeca str. Oregon</name>
    <dbReference type="NCBI Taxonomy" id="1286528"/>
    <lineage>
        <taxon>Bacteria</taxon>
        <taxon>Pseudomonadati</taxon>
        <taxon>Pseudomonadota</taxon>
        <taxon>Alphaproteobacteria</taxon>
        <taxon>Rickettsiales</taxon>
        <taxon>Anaplasmataceae</taxon>
        <taxon>Neorickettsia</taxon>
    </lineage>
</organism>
<dbReference type="KEGG" id="nhm:NHE_0512"/>
<gene>
    <name evidence="1" type="ORF">NHE_0512</name>
</gene>
<evidence type="ECO:0000313" key="1">
    <source>
        <dbReference type="EMBL" id="AHX11453.1"/>
    </source>
</evidence>
<sequence>MASEFCLRALDKVIGYAQVRSYSRYGSVQVTKKFPRG</sequence>
<dbReference type="HOGENOM" id="CLU_3346344_0_0_5"/>
<name>X5H444_9RICK</name>
<evidence type="ECO:0000313" key="2">
    <source>
        <dbReference type="Proteomes" id="UP000023755"/>
    </source>
</evidence>
<accession>X5H444</accession>
<proteinExistence type="predicted"/>
<protein>
    <submittedName>
        <fullName evidence="1">Uncharacterized protein</fullName>
    </submittedName>
</protein>
<keyword evidence="2" id="KW-1185">Reference proteome</keyword>